<dbReference type="EMBL" id="OX395127">
    <property type="protein sequence ID" value="CAI5768035.1"/>
    <property type="molecule type" value="Genomic_DNA"/>
</dbReference>
<name>A0AA35JXV5_9SAUR</name>
<dbReference type="Proteomes" id="UP001178461">
    <property type="component" value="Chromosome 2"/>
</dbReference>
<reference evidence="1" key="1">
    <citation type="submission" date="2022-12" db="EMBL/GenBank/DDBJ databases">
        <authorList>
            <person name="Alioto T."/>
            <person name="Alioto T."/>
            <person name="Gomez Garrido J."/>
        </authorList>
    </citation>
    <scope>NUCLEOTIDE SEQUENCE</scope>
</reference>
<dbReference type="AlphaFoldDB" id="A0AA35JXV5"/>
<accession>A0AA35JXV5</accession>
<evidence type="ECO:0000313" key="2">
    <source>
        <dbReference type="Proteomes" id="UP001178461"/>
    </source>
</evidence>
<evidence type="ECO:0000313" key="1">
    <source>
        <dbReference type="EMBL" id="CAI5768035.1"/>
    </source>
</evidence>
<keyword evidence="2" id="KW-1185">Reference proteome</keyword>
<protein>
    <submittedName>
        <fullName evidence="1">Uncharacterized protein</fullName>
    </submittedName>
</protein>
<proteinExistence type="predicted"/>
<organism evidence="1 2">
    <name type="scientific">Podarcis lilfordi</name>
    <name type="common">Lilford's wall lizard</name>
    <dbReference type="NCBI Taxonomy" id="74358"/>
    <lineage>
        <taxon>Eukaryota</taxon>
        <taxon>Metazoa</taxon>
        <taxon>Chordata</taxon>
        <taxon>Craniata</taxon>
        <taxon>Vertebrata</taxon>
        <taxon>Euteleostomi</taxon>
        <taxon>Lepidosauria</taxon>
        <taxon>Squamata</taxon>
        <taxon>Bifurcata</taxon>
        <taxon>Unidentata</taxon>
        <taxon>Episquamata</taxon>
        <taxon>Laterata</taxon>
        <taxon>Lacertibaenia</taxon>
        <taxon>Lacertidae</taxon>
        <taxon>Podarcis</taxon>
    </lineage>
</organism>
<gene>
    <name evidence="1" type="ORF">PODLI_1B029950</name>
</gene>
<sequence>MTAFDGIPTSLSADLFFRNMLLAKTKEEPNSKMFSCFSCALENLQREPPCVRSNAHLTVSDGRNLMEFTSGDGSCAVTVFHNQGKVHYNVLVPNWDLYFARLCSNPQPLSLSNILSIRGHLHNWGSFRKGFSPLACFDLAVEKFCMEPDTIQKDAEMLVECGGRVVRFVSGQETYKISVFFKQGEAKYEVHVDNWDVVMERLQTGVEALSLENLLRVKNRLKLQKWRELRSCLDEAVSRFSQEPRCVQDNAKMLITTSNEKVVLISGKGENLITVTYGYGRVDYKLVERGWWEVAARVLQKKETHTTERI</sequence>